<feature type="compositionally biased region" description="Polar residues" evidence="1">
    <location>
        <begin position="172"/>
        <end position="184"/>
    </location>
</feature>
<evidence type="ECO:0000313" key="2">
    <source>
        <dbReference type="Proteomes" id="UP000504603"/>
    </source>
</evidence>
<feature type="compositionally biased region" description="Low complexity" evidence="1">
    <location>
        <begin position="101"/>
        <end position="115"/>
    </location>
</feature>
<dbReference type="RefSeq" id="XP_022145885.1">
    <property type="nucleotide sequence ID" value="XM_022290193.1"/>
</dbReference>
<reference evidence="3" key="1">
    <citation type="submission" date="2025-08" db="UniProtKB">
        <authorList>
            <consortium name="RefSeq"/>
        </authorList>
    </citation>
    <scope>IDENTIFICATION</scope>
    <source>
        <strain evidence="3">OHB3-1</strain>
    </source>
</reference>
<dbReference type="KEGG" id="mcha:111015235"/>
<dbReference type="Proteomes" id="UP000504603">
    <property type="component" value="Unplaced"/>
</dbReference>
<accession>A0A6J1CVS2</accession>
<gene>
    <name evidence="3" type="primary">LOC111015235</name>
</gene>
<feature type="compositionally biased region" description="Basic and acidic residues" evidence="1">
    <location>
        <begin position="90"/>
        <end position="100"/>
    </location>
</feature>
<organism evidence="2 3">
    <name type="scientific">Momordica charantia</name>
    <name type="common">Bitter gourd</name>
    <name type="synonym">Balsam pear</name>
    <dbReference type="NCBI Taxonomy" id="3673"/>
    <lineage>
        <taxon>Eukaryota</taxon>
        <taxon>Viridiplantae</taxon>
        <taxon>Streptophyta</taxon>
        <taxon>Embryophyta</taxon>
        <taxon>Tracheophyta</taxon>
        <taxon>Spermatophyta</taxon>
        <taxon>Magnoliopsida</taxon>
        <taxon>eudicotyledons</taxon>
        <taxon>Gunneridae</taxon>
        <taxon>Pentapetalae</taxon>
        <taxon>rosids</taxon>
        <taxon>fabids</taxon>
        <taxon>Cucurbitales</taxon>
        <taxon>Cucurbitaceae</taxon>
        <taxon>Momordiceae</taxon>
        <taxon>Momordica</taxon>
    </lineage>
</organism>
<feature type="region of interest" description="Disordered" evidence="1">
    <location>
        <begin position="46"/>
        <end position="145"/>
    </location>
</feature>
<evidence type="ECO:0000256" key="1">
    <source>
        <dbReference type="SAM" id="MobiDB-lite"/>
    </source>
</evidence>
<protein>
    <submittedName>
        <fullName evidence="3">Uncharacterized protein LOC111015235 isoform X1</fullName>
    </submittedName>
</protein>
<sequence>MQCFSHCLGQDRDCGLEQTCLLVHLSSSSLTSYHNPNLFLRQPQISNQRHWRDPSDETCDSTQPLRVRQATDGGGSRNSTSAAANPRRCNTHEPEPEHPRTTTNPTRSVTTSTTRFVAQHPRTRTTKYARPLQHSFGNSRGGATSRHAAAIPFRLHSSSTTMRTPTAPDLWFSSSKLNPDSNGQ</sequence>
<feature type="region of interest" description="Disordered" evidence="1">
    <location>
        <begin position="159"/>
        <end position="184"/>
    </location>
</feature>
<dbReference type="AlphaFoldDB" id="A0A6J1CVS2"/>
<evidence type="ECO:0000313" key="3">
    <source>
        <dbReference type="RefSeq" id="XP_022145885.1"/>
    </source>
</evidence>
<dbReference type="GeneID" id="111015235"/>
<name>A0A6J1CVS2_MOMCH</name>
<keyword evidence="2" id="KW-1185">Reference proteome</keyword>
<proteinExistence type="predicted"/>